<comment type="caution">
    <text evidence="2">The sequence shown here is derived from an EMBL/GenBank/DDBJ whole genome shotgun (WGS) entry which is preliminary data.</text>
</comment>
<dbReference type="EMBL" id="LUCM01010601">
    <property type="protein sequence ID" value="KAA0185242.1"/>
    <property type="molecule type" value="Genomic_DNA"/>
</dbReference>
<dbReference type="Proteomes" id="UP000728185">
    <property type="component" value="Unassembled WGS sequence"/>
</dbReference>
<keyword evidence="3" id="KW-1185">Reference proteome</keyword>
<organism evidence="2 3">
    <name type="scientific">Fasciolopsis buskii</name>
    <dbReference type="NCBI Taxonomy" id="27845"/>
    <lineage>
        <taxon>Eukaryota</taxon>
        <taxon>Metazoa</taxon>
        <taxon>Spiralia</taxon>
        <taxon>Lophotrochozoa</taxon>
        <taxon>Platyhelminthes</taxon>
        <taxon>Trematoda</taxon>
        <taxon>Digenea</taxon>
        <taxon>Plagiorchiida</taxon>
        <taxon>Echinostomata</taxon>
        <taxon>Echinostomatoidea</taxon>
        <taxon>Fasciolidae</taxon>
        <taxon>Fasciolopsis</taxon>
    </lineage>
</organism>
<sequence length="246" mass="28025">MSVIVFILLFTWAEAHSPMQRFGRVKCDYVANVTQYETECFFLGSLTEVPFYRIVSQSVRWLKQHDPKMALISEEKCCFHTHIHMSWNMAEDLLSPIAAVFQDSRGQVFGSELVLSYTQMKKLFAPGVITQVLDFLIGCYCSTLGKRPWATENLTYVTYARAARTAEIEVALVAETARRFLVTAKVNSLHLTWSRNLQTKKALESLNYELIQCGVGETSTNPCHWGRLNMTEDLAATQCVYGLRKE</sequence>
<evidence type="ECO:0000313" key="2">
    <source>
        <dbReference type="EMBL" id="KAA0185242.1"/>
    </source>
</evidence>
<reference evidence="2" key="1">
    <citation type="submission" date="2019-05" db="EMBL/GenBank/DDBJ databases">
        <title>Annotation for the trematode Fasciolopsis buski.</title>
        <authorList>
            <person name="Choi Y.-J."/>
        </authorList>
    </citation>
    <scope>NUCLEOTIDE SEQUENCE</scope>
    <source>
        <strain evidence="2">HT</strain>
        <tissue evidence="2">Whole worm</tissue>
    </source>
</reference>
<dbReference type="OrthoDB" id="6247845at2759"/>
<evidence type="ECO:0000256" key="1">
    <source>
        <dbReference type="SAM" id="SignalP"/>
    </source>
</evidence>
<protein>
    <submittedName>
        <fullName evidence="2">Uncharacterized protein</fullName>
    </submittedName>
</protein>
<name>A0A8E0RME7_9TREM</name>
<feature type="signal peptide" evidence="1">
    <location>
        <begin position="1"/>
        <end position="15"/>
    </location>
</feature>
<feature type="chain" id="PRO_5034846534" evidence="1">
    <location>
        <begin position="16"/>
        <end position="246"/>
    </location>
</feature>
<dbReference type="AlphaFoldDB" id="A0A8E0RME7"/>
<accession>A0A8E0RME7</accession>
<evidence type="ECO:0000313" key="3">
    <source>
        <dbReference type="Proteomes" id="UP000728185"/>
    </source>
</evidence>
<keyword evidence="1" id="KW-0732">Signal</keyword>
<proteinExistence type="predicted"/>
<gene>
    <name evidence="2" type="ORF">FBUS_04723</name>
</gene>